<reference evidence="1 2" key="1">
    <citation type="journal article" date="2016" name="Nat. Biotechnol.">
        <title>Measurement of bacterial replication rates in microbial communities.</title>
        <authorList>
            <person name="Brown C.T."/>
            <person name="Olm M.R."/>
            <person name="Thomas B.C."/>
            <person name="Banfield J.F."/>
        </authorList>
    </citation>
    <scope>NUCLEOTIDE SEQUENCE [LARGE SCALE GENOMIC DNA]</scope>
    <source>
        <strain evidence="1">CAG:67_53_122</strain>
    </source>
</reference>
<sequence>MFRGIVSKGDYLRSILHRDWETDSKGRVVCRFTTNRPVVDTIFFVNIIVMKIQFPGGMMKQGNISSIRKSEIPKEHCVSITVHCKVRMIGGRLYSRMSISTVRMKF</sequence>
<name>A0A1Q6FAM0_9BACT</name>
<gene>
    <name evidence="1" type="ORF">BHV66_02855</name>
</gene>
<evidence type="ECO:0000313" key="2">
    <source>
        <dbReference type="Proteomes" id="UP000187417"/>
    </source>
</evidence>
<organism evidence="1 2">
    <name type="scientific">Alistipes putredinis</name>
    <dbReference type="NCBI Taxonomy" id="28117"/>
    <lineage>
        <taxon>Bacteria</taxon>
        <taxon>Pseudomonadati</taxon>
        <taxon>Bacteroidota</taxon>
        <taxon>Bacteroidia</taxon>
        <taxon>Bacteroidales</taxon>
        <taxon>Rikenellaceae</taxon>
        <taxon>Alistipes</taxon>
    </lineage>
</organism>
<dbReference type="Proteomes" id="UP000187417">
    <property type="component" value="Unassembled WGS sequence"/>
</dbReference>
<dbReference type="STRING" id="28117.BHV66_02855"/>
<dbReference type="EMBL" id="MNQH01000003">
    <property type="protein sequence ID" value="OKY95910.1"/>
    <property type="molecule type" value="Genomic_DNA"/>
</dbReference>
<evidence type="ECO:0000313" key="1">
    <source>
        <dbReference type="EMBL" id="OKY95910.1"/>
    </source>
</evidence>
<proteinExistence type="predicted"/>
<accession>A0A1Q6FAM0</accession>
<comment type="caution">
    <text evidence="1">The sequence shown here is derived from an EMBL/GenBank/DDBJ whole genome shotgun (WGS) entry which is preliminary data.</text>
</comment>
<dbReference type="AlphaFoldDB" id="A0A1Q6FAM0"/>
<protein>
    <submittedName>
        <fullName evidence="1">Uncharacterized protein</fullName>
    </submittedName>
</protein>